<evidence type="ECO:0000256" key="5">
    <source>
        <dbReference type="SAM" id="MobiDB-lite"/>
    </source>
</evidence>
<dbReference type="InterPro" id="IPR024909">
    <property type="entry name" value="Cys-tRNA/MSH_ligase"/>
</dbReference>
<feature type="domain" description="tRNA synthetases class I catalytic" evidence="6">
    <location>
        <begin position="67"/>
        <end position="373"/>
    </location>
</feature>
<dbReference type="InterPro" id="IPR032678">
    <property type="entry name" value="tRNA-synt_1_cat_dom"/>
</dbReference>
<comment type="similarity">
    <text evidence="1">Belongs to the class-I aminoacyl-tRNA synthetase family.</text>
</comment>
<keyword evidence="3" id="KW-0547">Nucleotide-binding</keyword>
<dbReference type="PANTHER" id="PTHR10890">
    <property type="entry name" value="CYSTEINYL-TRNA SYNTHETASE"/>
    <property type="match status" value="1"/>
</dbReference>
<dbReference type="Proteomes" id="UP000828236">
    <property type="component" value="Unassembled WGS sequence"/>
</dbReference>
<reference evidence="7" key="1">
    <citation type="submission" date="2020-06" db="EMBL/GenBank/DDBJ databases">
        <authorList>
            <person name="Ji K."/>
            <person name="Li J."/>
        </authorList>
    </citation>
    <scope>NUCLEOTIDE SEQUENCE</scope>
    <source>
        <strain evidence="7">JKM2019</strain>
        <tissue evidence="7">Whole body</tissue>
    </source>
</reference>
<dbReference type="GO" id="GO:0005524">
    <property type="term" value="F:ATP binding"/>
    <property type="evidence" value="ECO:0007669"/>
    <property type="project" value="UniProtKB-KW"/>
</dbReference>
<evidence type="ECO:0000313" key="7">
    <source>
        <dbReference type="EMBL" id="KAH7643898.1"/>
    </source>
</evidence>
<keyword evidence="4" id="KW-0067">ATP-binding</keyword>
<dbReference type="GO" id="GO:0005737">
    <property type="term" value="C:cytoplasm"/>
    <property type="evidence" value="ECO:0007669"/>
    <property type="project" value="TreeGrafter"/>
</dbReference>
<dbReference type="EMBL" id="SDOV01000002">
    <property type="protein sequence ID" value="KAH7643898.1"/>
    <property type="molecule type" value="Genomic_DNA"/>
</dbReference>
<evidence type="ECO:0000259" key="6">
    <source>
        <dbReference type="Pfam" id="PF01406"/>
    </source>
</evidence>
<dbReference type="Gene3D" id="3.40.50.620">
    <property type="entry name" value="HUPs"/>
    <property type="match status" value="1"/>
</dbReference>
<evidence type="ECO:0000256" key="3">
    <source>
        <dbReference type="ARBA" id="ARBA00022741"/>
    </source>
</evidence>
<dbReference type="PRINTS" id="PR00983">
    <property type="entry name" value="TRNASYNTHCYS"/>
</dbReference>
<dbReference type="GO" id="GO:0004817">
    <property type="term" value="F:cysteine-tRNA ligase activity"/>
    <property type="evidence" value="ECO:0007669"/>
    <property type="project" value="TreeGrafter"/>
</dbReference>
<proteinExistence type="inferred from homology"/>
<dbReference type="PANTHER" id="PTHR10890:SF27">
    <property type="entry name" value="CYSTEINE--TRNA LIGASE, MITOCHONDRIAL-RELATED"/>
    <property type="match status" value="1"/>
</dbReference>
<feature type="compositionally biased region" description="Low complexity" evidence="5">
    <location>
        <begin position="562"/>
        <end position="575"/>
    </location>
</feature>
<protein>
    <submittedName>
        <fullName evidence="7">Cysteinyl-trna synthetase 2</fullName>
    </submittedName>
</protein>
<dbReference type="AlphaFoldDB" id="A0A9D4SJG6"/>
<feature type="region of interest" description="Disordered" evidence="5">
    <location>
        <begin position="562"/>
        <end position="586"/>
    </location>
</feature>
<reference evidence="7" key="2">
    <citation type="journal article" date="2021" name="World Allergy Organ. J.">
        <title>Chromosome-level assembly of Dermatophagoides farinae genome and transcriptome reveals two novel allergens Der f 37 and Der f 39.</title>
        <authorList>
            <person name="Chen J."/>
            <person name="Cai Z."/>
            <person name="Fan D."/>
            <person name="Hu J."/>
            <person name="Hou Y."/>
            <person name="He Y."/>
            <person name="Zhang Z."/>
            <person name="Zhao Z."/>
            <person name="Gao P."/>
            <person name="Hu W."/>
            <person name="Sun J."/>
            <person name="Li J."/>
            <person name="Ji K."/>
        </authorList>
    </citation>
    <scope>NUCLEOTIDE SEQUENCE</scope>
    <source>
        <strain evidence="7">JKM2019</strain>
    </source>
</reference>
<dbReference type="Pfam" id="PF01406">
    <property type="entry name" value="tRNA-synt_1e"/>
    <property type="match status" value="1"/>
</dbReference>
<keyword evidence="2" id="KW-0436">Ligase</keyword>
<dbReference type="SUPFAM" id="SSF52374">
    <property type="entry name" value="Nucleotidylyl transferase"/>
    <property type="match status" value="1"/>
</dbReference>
<comment type="caution">
    <text evidence="7">The sequence shown here is derived from an EMBL/GenBank/DDBJ whole genome shotgun (WGS) entry which is preliminary data.</text>
</comment>
<evidence type="ECO:0000256" key="4">
    <source>
        <dbReference type="ARBA" id="ARBA00022840"/>
    </source>
</evidence>
<gene>
    <name evidence="7" type="ORF">HUG17_6260</name>
</gene>
<evidence type="ECO:0000256" key="2">
    <source>
        <dbReference type="ARBA" id="ARBA00022598"/>
    </source>
</evidence>
<evidence type="ECO:0000256" key="1">
    <source>
        <dbReference type="ARBA" id="ARBA00005594"/>
    </source>
</evidence>
<dbReference type="GO" id="GO:0006423">
    <property type="term" value="P:cysteinyl-tRNA aminoacylation"/>
    <property type="evidence" value="ECO:0007669"/>
    <property type="project" value="TreeGrafter"/>
</dbReference>
<accession>A0A9D4SJG6</accession>
<name>A0A9D4SJG6_DERFA</name>
<organism evidence="7">
    <name type="scientific">Dermatophagoides farinae</name>
    <name type="common">American house dust mite</name>
    <dbReference type="NCBI Taxonomy" id="6954"/>
    <lineage>
        <taxon>Eukaryota</taxon>
        <taxon>Metazoa</taxon>
        <taxon>Ecdysozoa</taxon>
        <taxon>Arthropoda</taxon>
        <taxon>Chelicerata</taxon>
        <taxon>Arachnida</taxon>
        <taxon>Acari</taxon>
        <taxon>Acariformes</taxon>
        <taxon>Sarcoptiformes</taxon>
        <taxon>Astigmata</taxon>
        <taxon>Psoroptidia</taxon>
        <taxon>Analgoidea</taxon>
        <taxon>Pyroglyphidae</taxon>
        <taxon>Dermatophagoidinae</taxon>
        <taxon>Dermatophagoides</taxon>
    </lineage>
</organism>
<dbReference type="InterPro" id="IPR014729">
    <property type="entry name" value="Rossmann-like_a/b/a_fold"/>
</dbReference>
<sequence length="620" mass="72235">MWIPRSWSRLIQRIVAVRASSITRQYQHQLSNTGGIIEFDQLQLRSTFNKQNRIIPNVAYLNRSDRHDANLNLYCCGPTVYDHSHLGHAIAYIRCDLIIRMLQTYCNVNVYFAMNITDIDDKIIRKSQEIGVDYRQLSNEYYQSFVEDMNSLRVTTPDYVGKVLDNIDTISDYIERIYDKGFAYISPETGDINFDYEKFLQKYSIENIPNFGGSQVTIKSIGKRSPKDFALWKSSKPNEPKWSLKLATGNNNNNAISHSIFGDKIDLHFGGSDLVFPHHHCESCCSHAYLYQSEINSTGHHHNHNHRELYSNVNVWLHSGHLILRSEKMSKSLGNVILIKDFLQKYSANILRLLCIRTHYRAEIDFDEKLLLEMTAFDEKLREFIRHIEWAIYKLSSTIINDSNSDLISPMTAVVNDYSSIDNDDDRLSLGQWIDQIEQEIWSGILDDMDMNRPLVRIIRLASLFPNTLPVWLDSSYNNNDDGCNRQQQLLFECIRLRQLLRRWFSATSLDYGLDLSSSSSSMANVILPDQIAIVEYLTEFRRNIRQSTLVMLKNLKKIQQQQQQKQKSDINNNNGHGHSEQSNTNHHFDQQKNEMIKILEHCDQTRTFLERRGFKLKVL</sequence>